<evidence type="ECO:0000313" key="5">
    <source>
        <dbReference type="Proteomes" id="UP000423396"/>
    </source>
</evidence>
<evidence type="ECO:0000313" key="4">
    <source>
        <dbReference type="EMBL" id="QGR19087.1"/>
    </source>
</evidence>
<dbReference type="SUPFAM" id="SSF54631">
    <property type="entry name" value="CBS-domain pair"/>
    <property type="match status" value="3"/>
</dbReference>
<feature type="domain" description="CBS" evidence="3">
    <location>
        <begin position="80"/>
        <end position="139"/>
    </location>
</feature>
<dbReference type="InterPro" id="IPR000644">
    <property type="entry name" value="CBS_dom"/>
</dbReference>
<feature type="domain" description="CBS" evidence="3">
    <location>
        <begin position="214"/>
        <end position="270"/>
    </location>
</feature>
<dbReference type="SMART" id="SM00116">
    <property type="entry name" value="CBS"/>
    <property type="match status" value="4"/>
</dbReference>
<evidence type="ECO:0000256" key="2">
    <source>
        <dbReference type="PROSITE-ProRule" id="PRU00703"/>
    </source>
</evidence>
<gene>
    <name evidence="4" type="ORF">D1868_03250</name>
</gene>
<reference evidence="4 5" key="1">
    <citation type="submission" date="2019-10" db="EMBL/GenBank/DDBJ databases">
        <title>Genome Sequences from Six Type Strain Members of the Archaeal Family Sulfolobaceae: Acidianus ambivalens, Acidianus infernus, Metallosphaera prunae, Stygiolobus azoricus, Sulfolobus metallicus, and Sulfurisphaera ohwakuensis.</title>
        <authorList>
            <person name="Counts J.A."/>
            <person name="Kelly R.M."/>
        </authorList>
    </citation>
    <scope>NUCLEOTIDE SEQUENCE [LARGE SCALE GENOMIC DNA]</scope>
    <source>
        <strain evidence="4 5">FC6</strain>
    </source>
</reference>
<dbReference type="PANTHER" id="PTHR43080:SF2">
    <property type="entry name" value="CBS DOMAIN-CONTAINING PROTEIN"/>
    <property type="match status" value="1"/>
</dbReference>
<protein>
    <submittedName>
        <fullName evidence="4">CBS domain-containing protein</fullName>
    </submittedName>
</protein>
<dbReference type="InterPro" id="IPR051257">
    <property type="entry name" value="Diverse_CBS-Domain"/>
</dbReference>
<dbReference type="InterPro" id="IPR046342">
    <property type="entry name" value="CBS_dom_sf"/>
</dbReference>
<dbReference type="EMBL" id="CP045483">
    <property type="protein sequence ID" value="QGR19087.1"/>
    <property type="molecule type" value="Genomic_DNA"/>
</dbReference>
<name>A0A650CNL8_9CREN</name>
<proteinExistence type="predicted"/>
<dbReference type="GeneID" id="42798055"/>
<dbReference type="AlphaFoldDB" id="A0A650CNL8"/>
<feature type="domain" description="CBS" evidence="3">
    <location>
        <begin position="7"/>
        <end position="61"/>
    </location>
</feature>
<evidence type="ECO:0000259" key="3">
    <source>
        <dbReference type="PROSITE" id="PS51371"/>
    </source>
</evidence>
<dbReference type="PANTHER" id="PTHR43080">
    <property type="entry name" value="CBS DOMAIN-CONTAINING PROTEIN CBSX3, MITOCHONDRIAL"/>
    <property type="match status" value="1"/>
</dbReference>
<dbReference type="Gene3D" id="3.10.580.10">
    <property type="entry name" value="CBS-domain"/>
    <property type="match status" value="2"/>
</dbReference>
<dbReference type="Pfam" id="PF00571">
    <property type="entry name" value="CBS"/>
    <property type="match status" value="4"/>
</dbReference>
<evidence type="ECO:0000256" key="1">
    <source>
        <dbReference type="ARBA" id="ARBA00023122"/>
    </source>
</evidence>
<feature type="domain" description="CBS" evidence="3">
    <location>
        <begin position="143"/>
        <end position="200"/>
    </location>
</feature>
<dbReference type="Proteomes" id="UP000423396">
    <property type="component" value="Chromosome"/>
</dbReference>
<keyword evidence="1 2" id="KW-0129">CBS domain</keyword>
<keyword evidence="5" id="KW-1185">Reference proteome</keyword>
<dbReference type="KEGG" id="sazo:D1868_03250"/>
<dbReference type="RefSeq" id="WP_156005492.1">
    <property type="nucleotide sequence ID" value="NZ_CP045483.1"/>
</dbReference>
<sequence>MIIKTLMLPDPPIVSVRDKLAEAFKKVNTRGIGRVIVANDSIEGIISTRDLLTFVTERCEEGCDRGDIFALIEKQVAQVMTPRPVYAYEDDDVMDALTLMVARNFGALPVLNREKKVSGIVTERELLLIFQDLDELFPVKKFMTKKVSTVYEDVPVFEAVKLMIRRGFRRLPIVDDQNKVKGIITAADALKLFTKAVVKSDPDMFFSKKVSQVATKDVLTIDPEKSINEAASTMIMKKVGSLLILKEDGTVGGIITERDLIIALHYQLHIRGK</sequence>
<dbReference type="PROSITE" id="PS51371">
    <property type="entry name" value="CBS"/>
    <property type="match status" value="4"/>
</dbReference>
<dbReference type="CDD" id="cd17778">
    <property type="entry name" value="CBS_arch_repeat2"/>
    <property type="match status" value="1"/>
</dbReference>
<organism evidence="4 5">
    <name type="scientific">Stygiolobus azoricus</name>
    <dbReference type="NCBI Taxonomy" id="41675"/>
    <lineage>
        <taxon>Archaea</taxon>
        <taxon>Thermoproteota</taxon>
        <taxon>Thermoprotei</taxon>
        <taxon>Sulfolobales</taxon>
        <taxon>Sulfolobaceae</taxon>
        <taxon>Stygiolobus</taxon>
    </lineage>
</organism>
<accession>A0A650CNL8</accession>
<dbReference type="OrthoDB" id="43333at2157"/>